<dbReference type="RefSeq" id="XP_018321666.1">
    <property type="nucleotide sequence ID" value="XM_018466164.1"/>
</dbReference>
<feature type="transmembrane region" description="Helical" evidence="5">
    <location>
        <begin position="126"/>
        <end position="146"/>
    </location>
</feature>
<evidence type="ECO:0000256" key="5">
    <source>
        <dbReference type="SAM" id="Phobius"/>
    </source>
</evidence>
<keyword evidence="2 5" id="KW-0812">Transmembrane</keyword>
<feature type="transmembrane region" description="Helical" evidence="5">
    <location>
        <begin position="212"/>
        <end position="233"/>
    </location>
</feature>
<organism evidence="7 9">
    <name type="scientific">Agrilus planipennis</name>
    <name type="common">Emerald ash borer</name>
    <name type="synonym">Agrilus marcopoli</name>
    <dbReference type="NCBI Taxonomy" id="224129"/>
    <lineage>
        <taxon>Eukaryota</taxon>
        <taxon>Metazoa</taxon>
        <taxon>Ecdysozoa</taxon>
        <taxon>Arthropoda</taxon>
        <taxon>Hexapoda</taxon>
        <taxon>Insecta</taxon>
        <taxon>Pterygota</taxon>
        <taxon>Neoptera</taxon>
        <taxon>Endopterygota</taxon>
        <taxon>Coleoptera</taxon>
        <taxon>Polyphaga</taxon>
        <taxon>Elateriformia</taxon>
        <taxon>Buprestoidea</taxon>
        <taxon>Buprestidae</taxon>
        <taxon>Agrilinae</taxon>
        <taxon>Agrilus</taxon>
    </lineage>
</organism>
<evidence type="ECO:0000313" key="8">
    <source>
        <dbReference type="RefSeq" id="XP_018321665.1"/>
    </source>
</evidence>
<name>A0A1W4WCG4_AGRPL</name>
<feature type="transmembrane region" description="Helical" evidence="5">
    <location>
        <begin position="389"/>
        <end position="406"/>
    </location>
</feature>
<reference evidence="8 9" key="1">
    <citation type="submission" date="2025-04" db="UniProtKB">
        <authorList>
            <consortium name="RefSeq"/>
        </authorList>
    </citation>
    <scope>IDENTIFICATION</scope>
    <source>
        <tissue evidence="8 9">Entire body</tissue>
    </source>
</reference>
<evidence type="ECO:0000313" key="9">
    <source>
        <dbReference type="RefSeq" id="XP_018321666.1"/>
    </source>
</evidence>
<dbReference type="InterPro" id="IPR036259">
    <property type="entry name" value="MFS_trans_sf"/>
</dbReference>
<feature type="transmembrane region" description="Helical" evidence="5">
    <location>
        <begin position="412"/>
        <end position="430"/>
    </location>
</feature>
<dbReference type="Gene3D" id="1.20.1250.20">
    <property type="entry name" value="MFS general substrate transporter like domains"/>
    <property type="match status" value="1"/>
</dbReference>
<evidence type="ECO:0000259" key="6">
    <source>
        <dbReference type="PROSITE" id="PS50850"/>
    </source>
</evidence>
<dbReference type="AlphaFoldDB" id="A0A1W4WCG4"/>
<dbReference type="STRING" id="224129.A0A1W4WCG4"/>
<sequence>MSAVNSGDKNCKDDDLVDVDVMLEHAGGFGKYQYILMGLFGFINVISGFHYFGQSFIFTIPSYHCVETNPQNGEEELEVFSCSTRVDNTSGVFEKPCTKWAFNGSYGYISLTEELELICENSWKPALGQSVFFIGSVFGSLAFGALADHIGRLHVLVASNMFAFLGNLTTLLSSNLILLCLSRFLAGLATDANFVMMYIIVMEYMKPSMRTIGLNLCIGVFYCLSCVMVPWVAVWSGNWRIFLIAVAVPHILVLLFYFLVPESAQWLLSVKKTDEAVECFRRVAKINKKQLDEKIVEGFKNYAKENVNSTCNENLFVLFKTPKLRKKTLILIFKSMVVCLCYDAISRDVNGFGYSSFLIFSLTSITILPGCLFILLVQDRVGRKALSSTSLLISGIFCLIIAIFQVNSISTITLSIFMIISRFAIIVAYNSSTQYAVELIPTVVRGQGVSAIHVSGYMVTFFSPQILYLANYWKPLPELVLGCLLMMGSVACLFLPETLYRTLPVTLEDGENFGEDEKLFEFAWARKNLSESTYILTTITTTPNKY</sequence>
<feature type="transmembrane region" description="Helical" evidence="5">
    <location>
        <begin position="328"/>
        <end position="345"/>
    </location>
</feature>
<dbReference type="OrthoDB" id="3936150at2759"/>
<evidence type="ECO:0000313" key="7">
    <source>
        <dbReference type="Proteomes" id="UP000192223"/>
    </source>
</evidence>
<dbReference type="Proteomes" id="UP000192223">
    <property type="component" value="Unplaced"/>
</dbReference>
<dbReference type="KEGG" id="apln:108734551"/>
<keyword evidence="7" id="KW-1185">Reference proteome</keyword>
<dbReference type="PROSITE" id="PS50850">
    <property type="entry name" value="MFS"/>
    <property type="match status" value="1"/>
</dbReference>
<gene>
    <name evidence="8 9 10" type="primary">LOC108734551</name>
</gene>
<dbReference type="GO" id="GO:0016020">
    <property type="term" value="C:membrane"/>
    <property type="evidence" value="ECO:0007669"/>
    <property type="project" value="UniProtKB-SubCell"/>
</dbReference>
<dbReference type="RefSeq" id="XP_018321667.1">
    <property type="nucleotide sequence ID" value="XM_018466165.1"/>
</dbReference>
<dbReference type="PANTHER" id="PTHR24064">
    <property type="entry name" value="SOLUTE CARRIER FAMILY 22 MEMBER"/>
    <property type="match status" value="1"/>
</dbReference>
<proteinExistence type="predicted"/>
<dbReference type="InterPro" id="IPR005828">
    <property type="entry name" value="MFS_sugar_transport-like"/>
</dbReference>
<evidence type="ECO:0000256" key="1">
    <source>
        <dbReference type="ARBA" id="ARBA00004141"/>
    </source>
</evidence>
<dbReference type="GeneID" id="108734551"/>
<keyword evidence="4 5" id="KW-0472">Membrane</keyword>
<comment type="subcellular location">
    <subcellularLocation>
        <location evidence="1">Membrane</location>
        <topology evidence="1">Multi-pass membrane protein</topology>
    </subcellularLocation>
</comment>
<keyword evidence="3 5" id="KW-1133">Transmembrane helix</keyword>
<dbReference type="Pfam" id="PF00083">
    <property type="entry name" value="Sugar_tr"/>
    <property type="match status" value="1"/>
</dbReference>
<feature type="transmembrane region" description="Helical" evidence="5">
    <location>
        <begin position="239"/>
        <end position="260"/>
    </location>
</feature>
<feature type="transmembrane region" description="Helical" evidence="5">
    <location>
        <begin position="357"/>
        <end position="377"/>
    </location>
</feature>
<feature type="transmembrane region" description="Helical" evidence="5">
    <location>
        <begin position="451"/>
        <end position="473"/>
    </location>
</feature>
<evidence type="ECO:0000256" key="3">
    <source>
        <dbReference type="ARBA" id="ARBA00022989"/>
    </source>
</evidence>
<dbReference type="RefSeq" id="XP_018321665.1">
    <property type="nucleotide sequence ID" value="XM_018466163.1"/>
</dbReference>
<protein>
    <submittedName>
        <fullName evidence="8 9">Organic cation transporter protein</fullName>
    </submittedName>
</protein>
<dbReference type="InterPro" id="IPR020846">
    <property type="entry name" value="MFS_dom"/>
</dbReference>
<evidence type="ECO:0000256" key="4">
    <source>
        <dbReference type="ARBA" id="ARBA00023136"/>
    </source>
</evidence>
<accession>A0A1W4WCG4</accession>
<evidence type="ECO:0000256" key="2">
    <source>
        <dbReference type="ARBA" id="ARBA00022692"/>
    </source>
</evidence>
<dbReference type="GO" id="GO:0022857">
    <property type="term" value="F:transmembrane transporter activity"/>
    <property type="evidence" value="ECO:0007669"/>
    <property type="project" value="InterPro"/>
</dbReference>
<evidence type="ECO:0000313" key="10">
    <source>
        <dbReference type="RefSeq" id="XP_018321667.1"/>
    </source>
</evidence>
<feature type="transmembrane region" description="Helical" evidence="5">
    <location>
        <begin position="32"/>
        <end position="52"/>
    </location>
</feature>
<feature type="transmembrane region" description="Helical" evidence="5">
    <location>
        <begin position="479"/>
        <end position="496"/>
    </location>
</feature>
<feature type="transmembrane region" description="Helical" evidence="5">
    <location>
        <begin position="176"/>
        <end position="200"/>
    </location>
</feature>
<feature type="domain" description="Major facilitator superfamily (MFS) profile" evidence="6">
    <location>
        <begin position="33"/>
        <end position="500"/>
    </location>
</feature>
<dbReference type="SUPFAM" id="SSF103473">
    <property type="entry name" value="MFS general substrate transporter"/>
    <property type="match status" value="1"/>
</dbReference>